<sequence>MLHRGYFVLTFVSKSEAREALTQSPLYFGSHLLYLQPWRPQFNPLTPTGIKIPLRIFFPKLDNFYRALSSVCPQIGKAVWLGIQVDYLKKSSTPNLCILLFEIKHIPSTIILPIPFTLEEVELKVEYEGIPCQCSHCLELKHEAAKCLRKTRPREKMKTTTSKKPTGSTHPSMASLAPVIQSEPTYEKNPKRTTTP</sequence>
<dbReference type="PaxDb" id="3218-PP1S9_183V6.1"/>
<gene>
    <name evidence="3" type="ORF">PHYPA_024799</name>
</gene>
<dbReference type="Gramene" id="Pp3c20_6510V3.1">
    <property type="protein sequence ID" value="PAC:32947132.CDS.1"/>
    <property type="gene ID" value="Pp3c20_6510"/>
</dbReference>
<evidence type="ECO:0000313" key="4">
    <source>
        <dbReference type="EnsemblPlants" id="PAC:32947132.CDS.1"/>
    </source>
</evidence>
<name>A0A2K1IUA1_PHYPA</name>
<accession>A0A2K1IUA1</accession>
<dbReference type="PANTHER" id="PTHR31286">
    <property type="entry name" value="GLYCINE-RICH CELL WALL STRUCTURAL PROTEIN 1.8-LIKE"/>
    <property type="match status" value="1"/>
</dbReference>
<evidence type="ECO:0000259" key="2">
    <source>
        <dbReference type="Pfam" id="PF14111"/>
    </source>
</evidence>
<proteinExistence type="predicted"/>
<dbReference type="EnsemblPlants" id="Pp3c20_6510V3.1">
    <property type="protein sequence ID" value="PAC:32947132.CDS.1"/>
    <property type="gene ID" value="Pp3c20_6510"/>
</dbReference>
<dbReference type="Proteomes" id="UP000006727">
    <property type="component" value="Chromosome 20"/>
</dbReference>
<dbReference type="EMBL" id="ABEU02000020">
    <property type="protein sequence ID" value="PNR32857.1"/>
    <property type="molecule type" value="Genomic_DNA"/>
</dbReference>
<reference evidence="4" key="3">
    <citation type="submission" date="2020-12" db="UniProtKB">
        <authorList>
            <consortium name="EnsemblPlants"/>
        </authorList>
    </citation>
    <scope>IDENTIFICATION</scope>
</reference>
<feature type="compositionally biased region" description="Low complexity" evidence="1">
    <location>
        <begin position="159"/>
        <end position="172"/>
    </location>
</feature>
<dbReference type="InterPro" id="IPR040256">
    <property type="entry name" value="At4g02000-like"/>
</dbReference>
<protein>
    <recommendedName>
        <fullName evidence="2">DUF4283 domain-containing protein</fullName>
    </recommendedName>
</protein>
<dbReference type="InParanoid" id="A0A2K1IUA1"/>
<dbReference type="Gramene" id="Pp3c20_6510V3.2">
    <property type="protein sequence ID" value="PAC:32947133.CDS.1"/>
    <property type="gene ID" value="Pp3c20_6510"/>
</dbReference>
<dbReference type="OMA" id="EISHPYL"/>
<feature type="domain" description="DUF4283" evidence="2">
    <location>
        <begin position="2"/>
        <end position="44"/>
    </location>
</feature>
<dbReference type="AlphaFoldDB" id="A0A2K1IUA1"/>
<dbReference type="Pfam" id="PF14111">
    <property type="entry name" value="DUF4283"/>
    <property type="match status" value="1"/>
</dbReference>
<dbReference type="PANTHER" id="PTHR31286:SF180">
    <property type="entry name" value="OS10G0362600 PROTEIN"/>
    <property type="match status" value="1"/>
</dbReference>
<reference evidence="3 5" key="1">
    <citation type="journal article" date="2008" name="Science">
        <title>The Physcomitrella genome reveals evolutionary insights into the conquest of land by plants.</title>
        <authorList>
            <person name="Rensing S."/>
            <person name="Lang D."/>
            <person name="Zimmer A."/>
            <person name="Terry A."/>
            <person name="Salamov A."/>
            <person name="Shapiro H."/>
            <person name="Nishiyama T."/>
            <person name="Perroud P.-F."/>
            <person name="Lindquist E."/>
            <person name="Kamisugi Y."/>
            <person name="Tanahashi T."/>
            <person name="Sakakibara K."/>
            <person name="Fujita T."/>
            <person name="Oishi K."/>
            <person name="Shin-I T."/>
            <person name="Kuroki Y."/>
            <person name="Toyoda A."/>
            <person name="Suzuki Y."/>
            <person name="Hashimoto A."/>
            <person name="Yamaguchi K."/>
            <person name="Sugano A."/>
            <person name="Kohara Y."/>
            <person name="Fujiyama A."/>
            <person name="Anterola A."/>
            <person name="Aoki S."/>
            <person name="Ashton N."/>
            <person name="Barbazuk W.B."/>
            <person name="Barker E."/>
            <person name="Bennetzen J."/>
            <person name="Bezanilla M."/>
            <person name="Blankenship R."/>
            <person name="Cho S.H."/>
            <person name="Dutcher S."/>
            <person name="Estelle M."/>
            <person name="Fawcett J.A."/>
            <person name="Gundlach H."/>
            <person name="Hanada K."/>
            <person name="Heyl A."/>
            <person name="Hicks K.A."/>
            <person name="Hugh J."/>
            <person name="Lohr M."/>
            <person name="Mayer K."/>
            <person name="Melkozernov A."/>
            <person name="Murata T."/>
            <person name="Nelson D."/>
            <person name="Pils B."/>
            <person name="Prigge M."/>
            <person name="Reiss B."/>
            <person name="Renner T."/>
            <person name="Rombauts S."/>
            <person name="Rushton P."/>
            <person name="Sanderfoot A."/>
            <person name="Schween G."/>
            <person name="Shiu S.-H."/>
            <person name="Stueber K."/>
            <person name="Theodoulou F.L."/>
            <person name="Tu H."/>
            <person name="Van de Peer Y."/>
            <person name="Verrier P.J."/>
            <person name="Waters E."/>
            <person name="Wood A."/>
            <person name="Yang L."/>
            <person name="Cove D."/>
            <person name="Cuming A."/>
            <person name="Hasebe M."/>
            <person name="Lucas S."/>
            <person name="Mishler D.B."/>
            <person name="Reski R."/>
            <person name="Grigoriev I."/>
            <person name="Quatrano R.S."/>
            <person name="Boore J.L."/>
        </authorList>
    </citation>
    <scope>NUCLEOTIDE SEQUENCE [LARGE SCALE GENOMIC DNA]</scope>
    <source>
        <strain evidence="4 5">cv. Gransden 2004</strain>
    </source>
</reference>
<evidence type="ECO:0000313" key="3">
    <source>
        <dbReference type="EMBL" id="PNR32857.1"/>
    </source>
</evidence>
<evidence type="ECO:0000313" key="5">
    <source>
        <dbReference type="Proteomes" id="UP000006727"/>
    </source>
</evidence>
<organism evidence="3">
    <name type="scientific">Physcomitrium patens</name>
    <name type="common">Spreading-leaved earth moss</name>
    <name type="synonym">Physcomitrella patens</name>
    <dbReference type="NCBI Taxonomy" id="3218"/>
    <lineage>
        <taxon>Eukaryota</taxon>
        <taxon>Viridiplantae</taxon>
        <taxon>Streptophyta</taxon>
        <taxon>Embryophyta</taxon>
        <taxon>Bryophyta</taxon>
        <taxon>Bryophytina</taxon>
        <taxon>Bryopsida</taxon>
        <taxon>Funariidae</taxon>
        <taxon>Funariales</taxon>
        <taxon>Funariaceae</taxon>
        <taxon>Physcomitrium</taxon>
    </lineage>
</organism>
<feature type="region of interest" description="Disordered" evidence="1">
    <location>
        <begin position="151"/>
        <end position="196"/>
    </location>
</feature>
<reference evidence="3 5" key="2">
    <citation type="journal article" date="2018" name="Plant J.">
        <title>The Physcomitrella patens chromosome-scale assembly reveals moss genome structure and evolution.</title>
        <authorList>
            <person name="Lang D."/>
            <person name="Ullrich K.K."/>
            <person name="Murat F."/>
            <person name="Fuchs J."/>
            <person name="Jenkins J."/>
            <person name="Haas F.B."/>
            <person name="Piednoel M."/>
            <person name="Gundlach H."/>
            <person name="Van Bel M."/>
            <person name="Meyberg R."/>
            <person name="Vives C."/>
            <person name="Morata J."/>
            <person name="Symeonidi A."/>
            <person name="Hiss M."/>
            <person name="Muchero W."/>
            <person name="Kamisugi Y."/>
            <person name="Saleh O."/>
            <person name="Blanc G."/>
            <person name="Decker E.L."/>
            <person name="van Gessel N."/>
            <person name="Grimwood J."/>
            <person name="Hayes R.D."/>
            <person name="Graham S.W."/>
            <person name="Gunter L.E."/>
            <person name="McDaniel S.F."/>
            <person name="Hoernstein S.N.W."/>
            <person name="Larsson A."/>
            <person name="Li F.W."/>
            <person name="Perroud P.F."/>
            <person name="Phillips J."/>
            <person name="Ranjan P."/>
            <person name="Rokshar D.S."/>
            <person name="Rothfels C.J."/>
            <person name="Schneider L."/>
            <person name="Shu S."/>
            <person name="Stevenson D.W."/>
            <person name="Thummler F."/>
            <person name="Tillich M."/>
            <person name="Villarreal Aguilar J.C."/>
            <person name="Widiez T."/>
            <person name="Wong G.K."/>
            <person name="Wymore A."/>
            <person name="Zhang Y."/>
            <person name="Zimmer A.D."/>
            <person name="Quatrano R.S."/>
            <person name="Mayer K.F.X."/>
            <person name="Goodstein D."/>
            <person name="Casacuberta J.M."/>
            <person name="Vandepoele K."/>
            <person name="Reski R."/>
            <person name="Cuming A.C."/>
            <person name="Tuskan G.A."/>
            <person name="Maumus F."/>
            <person name="Salse J."/>
            <person name="Schmutz J."/>
            <person name="Rensing S.A."/>
        </authorList>
    </citation>
    <scope>NUCLEOTIDE SEQUENCE [LARGE SCALE GENOMIC DNA]</scope>
    <source>
        <strain evidence="4 5">cv. Gransden 2004</strain>
    </source>
</reference>
<dbReference type="EnsemblPlants" id="Pp3c20_6510V3.2">
    <property type="protein sequence ID" value="PAC:32947133.CDS.1"/>
    <property type="gene ID" value="Pp3c20_6510"/>
</dbReference>
<dbReference type="InterPro" id="IPR025558">
    <property type="entry name" value="DUF4283"/>
</dbReference>
<keyword evidence="5" id="KW-1185">Reference proteome</keyword>
<evidence type="ECO:0000256" key="1">
    <source>
        <dbReference type="SAM" id="MobiDB-lite"/>
    </source>
</evidence>